<protein>
    <submittedName>
        <fullName evidence="1">Uncharacterized protein</fullName>
    </submittedName>
</protein>
<comment type="caution">
    <text evidence="1">The sequence shown here is derived from an EMBL/GenBank/DDBJ whole genome shotgun (WGS) entry which is preliminary data.</text>
</comment>
<name>A0ACC1CDM0_9ROSI</name>
<proteinExistence type="predicted"/>
<sequence>MLRSGLITPYRRERYHIKEYSKQNPPRNAHELFNHRHSSLRNAIERALGVLKKRFPIIGSGTELMYNIQILKLVMSTCCIVHNFLMGVDPDEGLIAKVDAEIAREPMEHTNHKHNLDNHEDARKGELIRNSIANAMKVMPHKAKKESNMRWTQSMDDILIDAYLHEHVQGNRIQNHMKFIKKSWASCHDIFKDGLSGFANDQTTSTWHVGPEMWDKLIESNPSVVEWRSKPVYNYDKLYELFAKDRANGEDGDTPREMKRKRAHLSQNNVECPTSVKDIDNMNRCKVKEDNNPIKEAISAVDRETQNLGDVLLLCANKSSSKDNELLEHLVEIGIEDDDELLHAQTFLLENPTKLRVFYSFLAYRGKSILMKMLGNAAT</sequence>
<evidence type="ECO:0000313" key="1">
    <source>
        <dbReference type="EMBL" id="KAJ0113640.1"/>
    </source>
</evidence>
<gene>
    <name evidence="1" type="ORF">Patl1_03123</name>
</gene>
<accession>A0ACC1CDM0</accession>
<evidence type="ECO:0000313" key="2">
    <source>
        <dbReference type="Proteomes" id="UP001164250"/>
    </source>
</evidence>
<reference evidence="2" key="1">
    <citation type="journal article" date="2023" name="G3 (Bethesda)">
        <title>Genome assembly and association tests identify interacting loci associated with vigor, precocity, and sex in interspecific pistachio rootstocks.</title>
        <authorList>
            <person name="Palmer W."/>
            <person name="Jacygrad E."/>
            <person name="Sagayaradj S."/>
            <person name="Cavanaugh K."/>
            <person name="Han R."/>
            <person name="Bertier L."/>
            <person name="Beede B."/>
            <person name="Kafkas S."/>
            <person name="Golino D."/>
            <person name="Preece J."/>
            <person name="Michelmore R."/>
        </authorList>
    </citation>
    <scope>NUCLEOTIDE SEQUENCE [LARGE SCALE GENOMIC DNA]</scope>
</reference>
<dbReference type="Proteomes" id="UP001164250">
    <property type="component" value="Chromosome 1"/>
</dbReference>
<keyword evidence="2" id="KW-1185">Reference proteome</keyword>
<dbReference type="EMBL" id="CM047897">
    <property type="protein sequence ID" value="KAJ0113640.1"/>
    <property type="molecule type" value="Genomic_DNA"/>
</dbReference>
<organism evidence="1 2">
    <name type="scientific">Pistacia atlantica</name>
    <dbReference type="NCBI Taxonomy" id="434234"/>
    <lineage>
        <taxon>Eukaryota</taxon>
        <taxon>Viridiplantae</taxon>
        <taxon>Streptophyta</taxon>
        <taxon>Embryophyta</taxon>
        <taxon>Tracheophyta</taxon>
        <taxon>Spermatophyta</taxon>
        <taxon>Magnoliopsida</taxon>
        <taxon>eudicotyledons</taxon>
        <taxon>Gunneridae</taxon>
        <taxon>Pentapetalae</taxon>
        <taxon>rosids</taxon>
        <taxon>malvids</taxon>
        <taxon>Sapindales</taxon>
        <taxon>Anacardiaceae</taxon>
        <taxon>Pistacia</taxon>
    </lineage>
</organism>